<evidence type="ECO:0000256" key="1">
    <source>
        <dbReference type="SAM" id="MobiDB-lite"/>
    </source>
</evidence>
<evidence type="ECO:0008006" key="7">
    <source>
        <dbReference type="Google" id="ProtNLM"/>
    </source>
</evidence>
<gene>
    <name evidence="3" type="ORF">LKD47_11390</name>
    <name evidence="4" type="ORF">OCV43_13200</name>
</gene>
<reference evidence="4" key="3">
    <citation type="submission" date="2022-09" db="EMBL/GenBank/DDBJ databases">
        <authorList>
            <person name="Hitch T.C.A."/>
        </authorList>
    </citation>
    <scope>NUCLEOTIDE SEQUENCE</scope>
    <source>
        <strain evidence="4">Sanger_19</strain>
    </source>
</reference>
<keyword evidence="2" id="KW-1133">Transmembrane helix</keyword>
<name>A0AAW4WHS0_9FIRM</name>
<protein>
    <recommendedName>
        <fullName evidence="7">DUF4190 domain-containing protein</fullName>
    </recommendedName>
</protein>
<dbReference type="Proteomes" id="UP001198893">
    <property type="component" value="Unassembled WGS sequence"/>
</dbReference>
<sequence>MSEENFNTENGTNEQTYSQPQQTYSQPQQTYSQPQQTYSQPQQAYEQPQQAYEQPQQNYDQQAYNQNQQYAQQNYGYDQSQQGYGTYQQPQQQAYGSFDQTQYGYNQPASSGKGMAIASMVLGIISIPAICFWIVGLPCAIVGLILGILYNKKNEHSPMATAGIVCSIITIALLVLVLILCIVGAVSLSSLEYSYYY</sequence>
<accession>A0AAW4WHS0</accession>
<evidence type="ECO:0000313" key="5">
    <source>
        <dbReference type="Proteomes" id="UP001198893"/>
    </source>
</evidence>
<evidence type="ECO:0000313" key="6">
    <source>
        <dbReference type="Proteomes" id="UP001209666"/>
    </source>
</evidence>
<dbReference type="EMBL" id="JAOQKI010000028">
    <property type="protein sequence ID" value="MCU6718206.1"/>
    <property type="molecule type" value="Genomic_DNA"/>
</dbReference>
<comment type="caution">
    <text evidence="3">The sequence shown here is derived from an EMBL/GenBank/DDBJ whole genome shotgun (WGS) entry which is preliminary data.</text>
</comment>
<reference evidence="3" key="2">
    <citation type="submission" date="2021-10" db="EMBL/GenBank/DDBJ databases">
        <title>Anaerobic single-cell dispensing facilitates the cultivation of human gut bacteria.</title>
        <authorList>
            <person name="Afrizal A."/>
        </authorList>
    </citation>
    <scope>NUCLEOTIDE SEQUENCE</scope>
    <source>
        <strain evidence="3">CLA-AA-H204</strain>
    </source>
</reference>
<keyword evidence="6" id="KW-1185">Reference proteome</keyword>
<evidence type="ECO:0000256" key="2">
    <source>
        <dbReference type="SAM" id="Phobius"/>
    </source>
</evidence>
<keyword evidence="2" id="KW-0812">Transmembrane</keyword>
<proteinExistence type="predicted"/>
<dbReference type="RefSeq" id="WP_227710528.1">
    <property type="nucleotide sequence ID" value="NZ_JAJEQW010000013.1"/>
</dbReference>
<feature type="transmembrane region" description="Helical" evidence="2">
    <location>
        <begin position="117"/>
        <end position="150"/>
    </location>
</feature>
<reference evidence="4 6" key="1">
    <citation type="journal article" date="2021" name="ISME Commun">
        <title>Automated analysis of genomic sequences facilitates high-throughput and comprehensive description of bacteria.</title>
        <authorList>
            <person name="Hitch T.C.A."/>
        </authorList>
    </citation>
    <scope>NUCLEOTIDE SEQUENCE [LARGE SCALE GENOMIC DNA]</scope>
    <source>
        <strain evidence="4 6">Sanger_19</strain>
    </source>
</reference>
<feature type="region of interest" description="Disordered" evidence="1">
    <location>
        <begin position="1"/>
        <end position="58"/>
    </location>
</feature>
<evidence type="ECO:0000313" key="3">
    <source>
        <dbReference type="EMBL" id="MCC2242899.1"/>
    </source>
</evidence>
<feature type="transmembrane region" description="Helical" evidence="2">
    <location>
        <begin position="162"/>
        <end position="188"/>
    </location>
</feature>
<dbReference type="EMBL" id="JAJEQW010000013">
    <property type="protein sequence ID" value="MCC2242899.1"/>
    <property type="molecule type" value="Genomic_DNA"/>
</dbReference>
<dbReference type="AlphaFoldDB" id="A0AAW4WHS0"/>
<evidence type="ECO:0000313" key="4">
    <source>
        <dbReference type="EMBL" id="MCU6718206.1"/>
    </source>
</evidence>
<keyword evidence="2" id="KW-0472">Membrane</keyword>
<dbReference type="Proteomes" id="UP001209666">
    <property type="component" value="Unassembled WGS sequence"/>
</dbReference>
<organism evidence="3 5">
    <name type="scientific">Roseburia amylophila</name>
    <dbReference type="NCBI Taxonomy" id="2981794"/>
    <lineage>
        <taxon>Bacteria</taxon>
        <taxon>Bacillati</taxon>
        <taxon>Bacillota</taxon>
        <taxon>Clostridia</taxon>
        <taxon>Lachnospirales</taxon>
        <taxon>Lachnospiraceae</taxon>
        <taxon>Roseburia</taxon>
    </lineage>
</organism>